<accession>A0A024H228</accession>
<dbReference type="Proteomes" id="UP000035722">
    <property type="component" value="Unassembled WGS sequence"/>
</dbReference>
<dbReference type="AlphaFoldDB" id="A0A024H228"/>
<evidence type="ECO:0000256" key="1">
    <source>
        <dbReference type="SAM" id="MobiDB-lite"/>
    </source>
</evidence>
<proteinExistence type="predicted"/>
<organism evidence="2 3">
    <name type="scientific">Pseudarthrobacter siccitolerans</name>
    <dbReference type="NCBI Taxonomy" id="861266"/>
    <lineage>
        <taxon>Bacteria</taxon>
        <taxon>Bacillati</taxon>
        <taxon>Actinomycetota</taxon>
        <taxon>Actinomycetes</taxon>
        <taxon>Micrococcales</taxon>
        <taxon>Micrococcaceae</taxon>
        <taxon>Pseudarthrobacter</taxon>
    </lineage>
</organism>
<reference evidence="3" key="1">
    <citation type="journal article" date="2014" name="Genome Announc.">
        <title>Genome Sequence of Arthrobacter siccitolerans 4J27, a Xeroprotectant-Producing Desiccation-Tolerant Microorganism.</title>
        <authorList>
            <person name="Manzanera M."/>
            <person name="Santa-Cruz-Calvo L."/>
            <person name="Vilchez J.I."/>
            <person name="Garcia-Fontana C."/>
            <person name="Silva-Castro G.A."/>
            <person name="Calvo C."/>
            <person name="Gonzalez-Lopez J."/>
        </authorList>
    </citation>
    <scope>NUCLEOTIDE SEQUENCE [LARGE SCALE GENOMIC DNA]</scope>
    <source>
        <strain evidence="3">4J27</strain>
    </source>
</reference>
<evidence type="ECO:0000313" key="2">
    <source>
        <dbReference type="EMBL" id="CCQ46038.1"/>
    </source>
</evidence>
<sequence length="139" mass="15415">MSEEDDVDGNIEVFIEEPHDALGSVVNAGGNDCKFLCSVDLFRKSVAETIGKRFFKSKAWTVGGEDIVDLASAKGRCPRAIIEGLSGNIAWSLVAFEFDYVQRRRFVQREQIYESPMCRRNLPPMTRSGSPSTDGSDSM</sequence>
<feature type="compositionally biased region" description="Polar residues" evidence="1">
    <location>
        <begin position="127"/>
        <end position="139"/>
    </location>
</feature>
<feature type="region of interest" description="Disordered" evidence="1">
    <location>
        <begin position="119"/>
        <end position="139"/>
    </location>
</feature>
<gene>
    <name evidence="2" type="ORF">ARTSIC4J27_1998</name>
</gene>
<dbReference type="EMBL" id="CAQI01000042">
    <property type="protein sequence ID" value="CCQ46038.1"/>
    <property type="molecule type" value="Genomic_DNA"/>
</dbReference>
<comment type="caution">
    <text evidence="2">The sequence shown here is derived from an EMBL/GenBank/DDBJ whole genome shotgun (WGS) entry which is preliminary data.</text>
</comment>
<keyword evidence="3" id="KW-1185">Reference proteome</keyword>
<protein>
    <submittedName>
        <fullName evidence="2">Uncharacterized protein</fullName>
    </submittedName>
</protein>
<name>A0A024H228_9MICC</name>
<evidence type="ECO:0000313" key="3">
    <source>
        <dbReference type="Proteomes" id="UP000035722"/>
    </source>
</evidence>
<dbReference type="RefSeq" id="WP_235436620.1">
    <property type="nucleotide sequence ID" value="NZ_CAQI01000042.1"/>
</dbReference>